<dbReference type="AlphaFoldDB" id="A9DH94"/>
<keyword evidence="3" id="KW-1185">Reference proteome</keyword>
<comment type="caution">
    <text evidence="2">The sequence shown here is derived from an EMBL/GenBank/DDBJ whole genome shotgun (WGS) entry which is preliminary data.</text>
</comment>
<proteinExistence type="predicted"/>
<organism evidence="2 3">
    <name type="scientific">Hoeflea phototrophica (strain DSM 17068 / NCIMB 14078 / DFL-43)</name>
    <dbReference type="NCBI Taxonomy" id="411684"/>
    <lineage>
        <taxon>Bacteria</taxon>
        <taxon>Pseudomonadati</taxon>
        <taxon>Pseudomonadota</taxon>
        <taxon>Alphaproteobacteria</taxon>
        <taxon>Hyphomicrobiales</taxon>
        <taxon>Rhizobiaceae</taxon>
        <taxon>Hoeflea</taxon>
    </lineage>
</organism>
<dbReference type="PANTHER" id="PTHR43664">
    <property type="entry name" value="MONOAMINE OXIDASE-RELATED"/>
    <property type="match status" value="1"/>
</dbReference>
<dbReference type="PANTHER" id="PTHR43664:SF1">
    <property type="entry name" value="BETA-METHYLMALYL-COA DEHYDRATASE"/>
    <property type="match status" value="1"/>
</dbReference>
<dbReference type="RefSeq" id="WP_007198536.1">
    <property type="nucleotide sequence ID" value="NZ_CM002917.1"/>
</dbReference>
<feature type="domain" description="MaoC-like" evidence="1">
    <location>
        <begin position="20"/>
        <end position="116"/>
    </location>
</feature>
<evidence type="ECO:0000313" key="2">
    <source>
        <dbReference type="EMBL" id="EDQ31502.1"/>
    </source>
</evidence>
<dbReference type="Proteomes" id="UP000004291">
    <property type="component" value="Chromosome"/>
</dbReference>
<evidence type="ECO:0000259" key="1">
    <source>
        <dbReference type="Pfam" id="PF01575"/>
    </source>
</evidence>
<dbReference type="eggNOG" id="COG2030">
    <property type="taxonomic scope" value="Bacteria"/>
</dbReference>
<dbReference type="SUPFAM" id="SSF54637">
    <property type="entry name" value="Thioesterase/thiol ester dehydrase-isomerase"/>
    <property type="match status" value="1"/>
</dbReference>
<dbReference type="EMBL" id="ABIA03000004">
    <property type="protein sequence ID" value="EDQ31502.1"/>
    <property type="molecule type" value="Genomic_DNA"/>
</dbReference>
<dbReference type="Pfam" id="PF01575">
    <property type="entry name" value="MaoC_dehydratas"/>
    <property type="match status" value="1"/>
</dbReference>
<dbReference type="InterPro" id="IPR002539">
    <property type="entry name" value="MaoC-like_dom"/>
</dbReference>
<dbReference type="OrthoDB" id="9797938at2"/>
<reference evidence="2 3" key="2">
    <citation type="submission" date="2012-06" db="EMBL/GenBank/DDBJ databases">
        <authorList>
            <person name="Fiebig A."/>
        </authorList>
    </citation>
    <scope>NUCLEOTIDE SEQUENCE [LARGE SCALE GENOMIC DNA]</scope>
    <source>
        <strain evidence="2 3">DFL-43</strain>
    </source>
</reference>
<dbReference type="STRING" id="411684.HPDFL43_13872"/>
<dbReference type="InterPro" id="IPR052342">
    <property type="entry name" value="MCH/BMMD"/>
</dbReference>
<dbReference type="CDD" id="cd03454">
    <property type="entry name" value="YdeM"/>
    <property type="match status" value="1"/>
</dbReference>
<dbReference type="Gene3D" id="3.10.129.10">
    <property type="entry name" value="Hotdog Thioesterase"/>
    <property type="match status" value="1"/>
</dbReference>
<name>A9DH94_HOEPD</name>
<protein>
    <submittedName>
        <fullName evidence="2">Acyl dehydratase</fullName>
    </submittedName>
</protein>
<sequence>MPQHDLIHFEDMSPGTEYPLGPKHVRTDEVIAFASEYDPQPMHLDTEAGKASILGGLAASGWHSCAMMMRMMCDSYMLRTAAEGAPGLDYVKWTRPVLVDDVLSGETRVVERRASKSRPGIGIVHLRHELRNQRGETVLVSENPVMVRLRTPQEG</sequence>
<reference evidence="2 3" key="1">
    <citation type="submission" date="2007-10" db="EMBL/GenBank/DDBJ databases">
        <authorList>
            <person name="Wagner-Dobler I."/>
            <person name="Ferriera S."/>
            <person name="Johnson J."/>
            <person name="Kravitz S."/>
            <person name="Beeson K."/>
            <person name="Sutton G."/>
            <person name="Rogers Y.-H."/>
            <person name="Friedman R."/>
            <person name="Frazier M."/>
            <person name="Venter J.C."/>
        </authorList>
    </citation>
    <scope>NUCLEOTIDE SEQUENCE [LARGE SCALE GENOMIC DNA]</scope>
    <source>
        <strain evidence="2 3">DFL-43</strain>
    </source>
</reference>
<accession>A9DH94</accession>
<evidence type="ECO:0000313" key="3">
    <source>
        <dbReference type="Proteomes" id="UP000004291"/>
    </source>
</evidence>
<dbReference type="InterPro" id="IPR029069">
    <property type="entry name" value="HotDog_dom_sf"/>
</dbReference>
<gene>
    <name evidence="2" type="ORF">HPDFL43_13872</name>
</gene>
<dbReference type="HOGENOM" id="CLU_094876_1_0_5"/>